<dbReference type="AlphaFoldDB" id="A0A9X2S5N6"/>
<dbReference type="EMBL" id="JANJZL010000006">
    <property type="protein sequence ID" value="MCR2044519.1"/>
    <property type="molecule type" value="Genomic_DNA"/>
</dbReference>
<proteinExistence type="predicted"/>
<accession>A0A9X2S5N6</accession>
<evidence type="ECO:0000313" key="3">
    <source>
        <dbReference type="EMBL" id="MCR2044519.1"/>
    </source>
</evidence>
<feature type="signal peptide" evidence="2">
    <location>
        <begin position="1"/>
        <end position="23"/>
    </location>
</feature>
<reference evidence="3" key="1">
    <citation type="submission" date="2022-07" db="EMBL/GenBank/DDBJ databases">
        <title>Enhanced cultured diversity of the mouse gut microbiota enables custom-made synthetic communities.</title>
        <authorList>
            <person name="Afrizal A."/>
        </authorList>
    </citation>
    <scope>NUCLEOTIDE SEQUENCE</scope>
    <source>
        <strain evidence="3">DSM 29482</strain>
    </source>
</reference>
<sequence>MKKKNLFLLTLLLVVFTTGQVFASSDEFDEAEEVEVLELEEEIEEIIEEVEEILDEQENILQEEEIIQEEIEYTLEDVESLTEIGDKIEHGIKKGREILDIVEKQYNMKRQFVHNSKNAYDLTLQAKNDLKDIGIEMKEIIKDKERTIDKETYGKIRELTGSIESAIKESEYIAGSILKESKNYVGYLRNKQFKEAANSFQKILLLQDEQVKLLTTANTNIEQIKVLLASI</sequence>
<evidence type="ECO:0000256" key="1">
    <source>
        <dbReference type="SAM" id="Coils"/>
    </source>
</evidence>
<keyword evidence="1" id="KW-0175">Coiled coil</keyword>
<keyword evidence="2" id="KW-0732">Signal</keyword>
<evidence type="ECO:0000256" key="2">
    <source>
        <dbReference type="SAM" id="SignalP"/>
    </source>
</evidence>
<organism evidence="3 4">
    <name type="scientific">Anaerosalibacter massiliensis</name>
    <dbReference type="NCBI Taxonomy" id="1347392"/>
    <lineage>
        <taxon>Bacteria</taxon>
        <taxon>Bacillati</taxon>
        <taxon>Bacillota</taxon>
        <taxon>Tissierellia</taxon>
        <taxon>Tissierellales</taxon>
        <taxon>Sporanaerobacteraceae</taxon>
        <taxon>Anaerosalibacter</taxon>
    </lineage>
</organism>
<protein>
    <submittedName>
        <fullName evidence="3">Uncharacterized protein</fullName>
    </submittedName>
</protein>
<name>A0A9X2S5N6_9FIRM</name>
<dbReference type="Proteomes" id="UP001142078">
    <property type="component" value="Unassembled WGS sequence"/>
</dbReference>
<feature type="coiled-coil region" evidence="1">
    <location>
        <begin position="29"/>
        <end position="70"/>
    </location>
</feature>
<keyword evidence="4" id="KW-1185">Reference proteome</keyword>
<gene>
    <name evidence="3" type="ORF">NSA23_10395</name>
</gene>
<feature type="chain" id="PRO_5040755706" evidence="2">
    <location>
        <begin position="24"/>
        <end position="231"/>
    </location>
</feature>
<comment type="caution">
    <text evidence="3">The sequence shown here is derived from an EMBL/GenBank/DDBJ whole genome shotgun (WGS) entry which is preliminary data.</text>
</comment>
<evidence type="ECO:0000313" key="4">
    <source>
        <dbReference type="Proteomes" id="UP001142078"/>
    </source>
</evidence>
<dbReference type="RefSeq" id="WP_042683359.1">
    <property type="nucleotide sequence ID" value="NZ_CABKTM010000075.1"/>
</dbReference>
<dbReference type="OrthoDB" id="9987387at2"/>